<dbReference type="InterPro" id="IPR036852">
    <property type="entry name" value="Peptidase_S8/S53_dom_sf"/>
</dbReference>
<keyword evidence="3" id="KW-1185">Reference proteome</keyword>
<name>A0A4R7HUW3_9ACTN</name>
<evidence type="ECO:0000259" key="1">
    <source>
        <dbReference type="Pfam" id="PF00082"/>
    </source>
</evidence>
<gene>
    <name evidence="2" type="ORF">BDK89_0130</name>
</gene>
<dbReference type="GO" id="GO:0006508">
    <property type="term" value="P:proteolysis"/>
    <property type="evidence" value="ECO:0007669"/>
    <property type="project" value="InterPro"/>
</dbReference>
<reference evidence="2 3" key="1">
    <citation type="submission" date="2019-03" db="EMBL/GenBank/DDBJ databases">
        <title>Sequencing the genomes of 1000 actinobacteria strains.</title>
        <authorList>
            <person name="Klenk H.-P."/>
        </authorList>
    </citation>
    <scope>NUCLEOTIDE SEQUENCE [LARGE SCALE GENOMIC DNA]</scope>
    <source>
        <strain evidence="2 3">DSM 18936</strain>
    </source>
</reference>
<comment type="caution">
    <text evidence="2">The sequence shown here is derived from an EMBL/GenBank/DDBJ whole genome shotgun (WGS) entry which is preliminary data.</text>
</comment>
<dbReference type="EMBL" id="SOAU01000001">
    <property type="protein sequence ID" value="TDT14575.1"/>
    <property type="molecule type" value="Genomic_DNA"/>
</dbReference>
<evidence type="ECO:0000313" key="3">
    <source>
        <dbReference type="Proteomes" id="UP000294558"/>
    </source>
</evidence>
<evidence type="ECO:0000313" key="2">
    <source>
        <dbReference type="EMBL" id="TDT14575.1"/>
    </source>
</evidence>
<dbReference type="OrthoDB" id="3237195at2"/>
<dbReference type="Pfam" id="PF00082">
    <property type="entry name" value="Peptidase_S8"/>
    <property type="match status" value="1"/>
</dbReference>
<dbReference type="GO" id="GO:0004252">
    <property type="term" value="F:serine-type endopeptidase activity"/>
    <property type="evidence" value="ECO:0007669"/>
    <property type="project" value="InterPro"/>
</dbReference>
<organism evidence="2 3">
    <name type="scientific">Ilumatobacter fluminis</name>
    <dbReference type="NCBI Taxonomy" id="467091"/>
    <lineage>
        <taxon>Bacteria</taxon>
        <taxon>Bacillati</taxon>
        <taxon>Actinomycetota</taxon>
        <taxon>Acidimicrobiia</taxon>
        <taxon>Acidimicrobiales</taxon>
        <taxon>Ilumatobacteraceae</taxon>
        <taxon>Ilumatobacter</taxon>
    </lineage>
</organism>
<dbReference type="AlphaFoldDB" id="A0A4R7HUW3"/>
<dbReference type="RefSeq" id="WP_133867112.1">
    <property type="nucleotide sequence ID" value="NZ_SOAU01000001.1"/>
</dbReference>
<accession>A0A4R7HUW3</accession>
<sequence length="405" mass="42591">MADLSVLIDRDRTADAIGELATVTSAIQVYEHIPIAVVPGDGADEGALRDLSCVVGIEPLTADRRGILHGLDRAAAIIGGRRHQWTVGGVEPGRPYPYVEGQPIGVAAPPAICAAINLSLGDRHDALVPTSPDDSVIHALHHVSGLTVCVVAAGNGHDPTYRFETLSPWAESDDVLAVGATDDEAGTTVAHYSARGGERRPDLDPDVVAWGRSALATSERDRGTSFAAARVSGLIAVVRTWLSMLQANLSGDGTGVPLPGVFVIDKEFIGAPRPYAVPDPFPAIPLVATRPGAVEALRPLDGRLDTPLASRAVLTAAAATDSPSSPSPFISEPRLLAWLEHATAHDIAAAIDGDAPPAGVEQPLFDPGIAVQINRWVRGAMAIWEWEIPSARGRMRHDLITDRPT</sequence>
<feature type="domain" description="Peptidase S8/S53" evidence="1">
    <location>
        <begin position="108"/>
        <end position="240"/>
    </location>
</feature>
<dbReference type="Proteomes" id="UP000294558">
    <property type="component" value="Unassembled WGS sequence"/>
</dbReference>
<protein>
    <submittedName>
        <fullName evidence="2">Subtilase family protein</fullName>
    </submittedName>
</protein>
<dbReference type="SUPFAM" id="SSF52743">
    <property type="entry name" value="Subtilisin-like"/>
    <property type="match status" value="1"/>
</dbReference>
<dbReference type="InterPro" id="IPR000209">
    <property type="entry name" value="Peptidase_S8/S53_dom"/>
</dbReference>
<proteinExistence type="predicted"/>
<dbReference type="Gene3D" id="3.40.50.200">
    <property type="entry name" value="Peptidase S8/S53 domain"/>
    <property type="match status" value="1"/>
</dbReference>